<organism evidence="3 4">
    <name type="scientific">Caedimonas varicaedens</name>
    <dbReference type="NCBI Taxonomy" id="1629334"/>
    <lineage>
        <taxon>Bacteria</taxon>
        <taxon>Pseudomonadati</taxon>
        <taxon>Pseudomonadota</taxon>
        <taxon>Alphaproteobacteria</taxon>
        <taxon>Holosporales</taxon>
        <taxon>Caedimonadaceae</taxon>
        <taxon>Caedimonas</taxon>
    </lineage>
</organism>
<dbReference type="Proteomes" id="UP000036771">
    <property type="component" value="Unassembled WGS sequence"/>
</dbReference>
<evidence type="ECO:0000256" key="2">
    <source>
        <dbReference type="ARBA" id="ARBA00023125"/>
    </source>
</evidence>
<reference evidence="3 4" key="1">
    <citation type="submission" date="2015-03" db="EMBL/GenBank/DDBJ databases">
        <title>Caedibacter varicaedens, whole genome shotgun sequence.</title>
        <authorList>
            <person name="Suzuki H."/>
            <person name="Dapper A.L."/>
            <person name="Gibson A.K."/>
            <person name="Jackson C."/>
            <person name="Lee H."/>
            <person name="Pejaver V.R."/>
            <person name="Doak T."/>
            <person name="Lynch M."/>
        </authorList>
    </citation>
    <scope>NUCLEOTIDE SEQUENCE [LARGE SCALE GENOMIC DNA]</scope>
</reference>
<dbReference type="STRING" id="1629334.Cva_01755"/>
<comment type="similarity">
    <text evidence="1">Belongs to the bacterial histone-like protein family.</text>
</comment>
<sequence>MAKTLAEEPPILTGSLTRDKLAHLIHEKVGIGKGDARRFVDVAFARMDEGIVKDGKLDLSGFGTFEVIDKKVRKDSHFEAVEGLRKSIRFEQSPELDFTPAGEKKKSNKKEKP</sequence>
<comment type="caution">
    <text evidence="3">The sequence shown here is derived from an EMBL/GenBank/DDBJ whole genome shotgun (WGS) entry which is preliminary data.</text>
</comment>
<protein>
    <submittedName>
        <fullName evidence="3">Integration host factor subunit alpha</fullName>
    </submittedName>
</protein>
<proteinExistence type="inferred from homology"/>
<dbReference type="EMBL" id="BBVC01000131">
    <property type="protein sequence ID" value="GAO99080.1"/>
    <property type="molecule type" value="Genomic_DNA"/>
</dbReference>
<dbReference type="InterPro" id="IPR000119">
    <property type="entry name" value="Hist_DNA-bd"/>
</dbReference>
<dbReference type="InterPro" id="IPR010992">
    <property type="entry name" value="IHF-like_DNA-bd_dom_sf"/>
</dbReference>
<accession>A0A0K8MEX8</accession>
<dbReference type="OrthoDB" id="9797747at2"/>
<dbReference type="GO" id="GO:0030527">
    <property type="term" value="F:structural constituent of chromatin"/>
    <property type="evidence" value="ECO:0007669"/>
    <property type="project" value="InterPro"/>
</dbReference>
<name>A0A0K8MEX8_9PROT</name>
<keyword evidence="4" id="KW-1185">Reference proteome</keyword>
<evidence type="ECO:0000313" key="3">
    <source>
        <dbReference type="EMBL" id="GAO99080.1"/>
    </source>
</evidence>
<keyword evidence="2" id="KW-0238">DNA-binding</keyword>
<dbReference type="AlphaFoldDB" id="A0A0K8MEX8"/>
<gene>
    <name evidence="3" type="primary">ihfA_4</name>
    <name evidence="3" type="ORF">Cva_01755</name>
</gene>
<dbReference type="Pfam" id="PF00216">
    <property type="entry name" value="Bac_DNA_binding"/>
    <property type="match status" value="1"/>
</dbReference>
<evidence type="ECO:0000256" key="1">
    <source>
        <dbReference type="ARBA" id="ARBA00010529"/>
    </source>
</evidence>
<dbReference type="Gene3D" id="4.10.520.10">
    <property type="entry name" value="IHF-like DNA-binding proteins"/>
    <property type="match status" value="1"/>
</dbReference>
<dbReference type="SUPFAM" id="SSF47729">
    <property type="entry name" value="IHF-like DNA-binding proteins"/>
    <property type="match status" value="1"/>
</dbReference>
<evidence type="ECO:0000313" key="4">
    <source>
        <dbReference type="Proteomes" id="UP000036771"/>
    </source>
</evidence>
<dbReference type="GO" id="GO:0003677">
    <property type="term" value="F:DNA binding"/>
    <property type="evidence" value="ECO:0007669"/>
    <property type="project" value="UniProtKB-KW"/>
</dbReference>